<dbReference type="PANTHER" id="PTHR43046:SF16">
    <property type="entry name" value="ADP-RIBOSE PYROPHOSPHATASE YJHB-RELATED"/>
    <property type="match status" value="1"/>
</dbReference>
<feature type="domain" description="Nudix hydrolase" evidence="5">
    <location>
        <begin position="11"/>
        <end position="147"/>
    </location>
</feature>
<protein>
    <submittedName>
        <fullName evidence="6">ADP-ribose pyrophosphatase YjhB (NUDIX family)</fullName>
    </submittedName>
</protein>
<evidence type="ECO:0000256" key="2">
    <source>
        <dbReference type="ARBA" id="ARBA00005582"/>
    </source>
</evidence>
<reference evidence="6 7" key="1">
    <citation type="submission" date="2019-06" db="EMBL/GenBank/DDBJ databases">
        <title>Sequencing the genomes of 1000 actinobacteria strains.</title>
        <authorList>
            <person name="Klenk H.-P."/>
        </authorList>
    </citation>
    <scope>NUCLEOTIDE SEQUENCE [LARGE SCALE GENOMIC DNA]</scope>
    <source>
        <strain evidence="6 7">DSM 45928</strain>
    </source>
</reference>
<accession>A0A543AW87</accession>
<dbReference type="Gene3D" id="3.90.79.10">
    <property type="entry name" value="Nucleoside Triphosphate Pyrophosphohydrolase"/>
    <property type="match status" value="1"/>
</dbReference>
<proteinExistence type="inferred from homology"/>
<evidence type="ECO:0000313" key="6">
    <source>
        <dbReference type="EMBL" id="TQL76814.1"/>
    </source>
</evidence>
<dbReference type="EMBL" id="VFOW01000001">
    <property type="protein sequence ID" value="TQL76814.1"/>
    <property type="molecule type" value="Genomic_DNA"/>
</dbReference>
<dbReference type="PROSITE" id="PS00893">
    <property type="entry name" value="NUDIX_BOX"/>
    <property type="match status" value="1"/>
</dbReference>
<gene>
    <name evidence="6" type="ORF">FB566_2354</name>
</gene>
<evidence type="ECO:0000256" key="4">
    <source>
        <dbReference type="RuleBase" id="RU003476"/>
    </source>
</evidence>
<dbReference type="InterPro" id="IPR020084">
    <property type="entry name" value="NUDIX_hydrolase_CS"/>
</dbReference>
<evidence type="ECO:0000256" key="1">
    <source>
        <dbReference type="ARBA" id="ARBA00001946"/>
    </source>
</evidence>
<comment type="cofactor">
    <cofactor evidence="1">
        <name>Mg(2+)</name>
        <dbReference type="ChEBI" id="CHEBI:18420"/>
    </cofactor>
</comment>
<dbReference type="PRINTS" id="PR00502">
    <property type="entry name" value="NUDIXFAMILY"/>
</dbReference>
<dbReference type="AlphaFoldDB" id="A0A543AW87"/>
<evidence type="ECO:0000256" key="3">
    <source>
        <dbReference type="ARBA" id="ARBA00022801"/>
    </source>
</evidence>
<comment type="similarity">
    <text evidence="2 4">Belongs to the Nudix hydrolase family.</text>
</comment>
<dbReference type="InterPro" id="IPR015797">
    <property type="entry name" value="NUDIX_hydrolase-like_dom_sf"/>
</dbReference>
<evidence type="ECO:0000313" key="7">
    <source>
        <dbReference type="Proteomes" id="UP000317043"/>
    </source>
</evidence>
<comment type="caution">
    <text evidence="6">The sequence shown here is derived from an EMBL/GenBank/DDBJ whole genome shotgun (WGS) entry which is preliminary data.</text>
</comment>
<organism evidence="6 7">
    <name type="scientific">Stackebrandtia endophytica</name>
    <dbReference type="NCBI Taxonomy" id="1496996"/>
    <lineage>
        <taxon>Bacteria</taxon>
        <taxon>Bacillati</taxon>
        <taxon>Actinomycetota</taxon>
        <taxon>Actinomycetes</taxon>
        <taxon>Glycomycetales</taxon>
        <taxon>Glycomycetaceae</taxon>
        <taxon>Stackebrandtia</taxon>
    </lineage>
</organism>
<dbReference type="SUPFAM" id="SSF55811">
    <property type="entry name" value="Nudix"/>
    <property type="match status" value="1"/>
</dbReference>
<evidence type="ECO:0000259" key="5">
    <source>
        <dbReference type="PROSITE" id="PS51462"/>
    </source>
</evidence>
<dbReference type="PROSITE" id="PS51462">
    <property type="entry name" value="NUDIX"/>
    <property type="match status" value="1"/>
</dbReference>
<dbReference type="InParanoid" id="A0A543AW87"/>
<dbReference type="OrthoDB" id="9814308at2"/>
<dbReference type="InterPro" id="IPR020476">
    <property type="entry name" value="Nudix_hydrolase"/>
</dbReference>
<dbReference type="PANTHER" id="PTHR43046">
    <property type="entry name" value="GDP-MANNOSE MANNOSYL HYDROLASE"/>
    <property type="match status" value="1"/>
</dbReference>
<keyword evidence="3 4" id="KW-0378">Hydrolase</keyword>
<dbReference type="GO" id="GO:0016787">
    <property type="term" value="F:hydrolase activity"/>
    <property type="evidence" value="ECO:0007669"/>
    <property type="project" value="UniProtKB-KW"/>
</dbReference>
<dbReference type="Pfam" id="PF00293">
    <property type="entry name" value="NUDIX"/>
    <property type="match status" value="1"/>
</dbReference>
<name>A0A543AW87_9ACTN</name>
<keyword evidence="7" id="KW-1185">Reference proteome</keyword>
<dbReference type="Proteomes" id="UP000317043">
    <property type="component" value="Unassembled WGS sequence"/>
</dbReference>
<dbReference type="InterPro" id="IPR000086">
    <property type="entry name" value="NUDIX_hydrolase_dom"/>
</dbReference>
<dbReference type="RefSeq" id="WP_142038792.1">
    <property type="nucleotide sequence ID" value="NZ_JBHTGS010000001.1"/>
</dbReference>
<sequence>MARIEHINNHEAPRPTAIVPATTAFIQDDSARVLLIQRSDNGLWALPGGGQDFGESIAETAVRETKEETGVDVEVISLVGIYTDPRHLVEYSDGEVRQQFSICFRCRPIDGTPTRSSESVDVRWIDHSKVNSLSINPSMRLRIEHGFQHRPEPYIG</sequence>